<keyword evidence="2" id="KW-0408">Iron</keyword>
<evidence type="ECO:0000313" key="7">
    <source>
        <dbReference type="Proteomes" id="UP001219349"/>
    </source>
</evidence>
<dbReference type="SUPFAM" id="SSF46955">
    <property type="entry name" value="Putative DNA-binding domain"/>
    <property type="match status" value="1"/>
</dbReference>
<keyword evidence="7" id="KW-1185">Reference proteome</keyword>
<evidence type="ECO:0000259" key="5">
    <source>
        <dbReference type="PROSITE" id="PS50937"/>
    </source>
</evidence>
<sequence length="158" mass="17283">MSCKNSPIPSSPPTISVGALSRRSGIAVSAIHFYERQGLLHSTRNAANHRRYSRASLRVLAIIKAGQRAGIPLTEIRQALRPALTGTALDQQEWQRISETWRDDLDRRIRTLELVRDRLGGCIRCGCLSHELCQMFNPGDEAAAEGPGAAGLEPGADR</sequence>
<keyword evidence="1" id="KW-0001">2Fe-2S</keyword>
<evidence type="ECO:0000256" key="1">
    <source>
        <dbReference type="ARBA" id="ARBA00022714"/>
    </source>
</evidence>
<dbReference type="PROSITE" id="PS50937">
    <property type="entry name" value="HTH_MERR_2"/>
    <property type="match status" value="1"/>
</dbReference>
<dbReference type="Pfam" id="PF13411">
    <property type="entry name" value="MerR_1"/>
    <property type="match status" value="1"/>
</dbReference>
<protein>
    <submittedName>
        <fullName evidence="6">Redox-sensitive transcriptional activator SoxR</fullName>
    </submittedName>
</protein>
<dbReference type="InterPro" id="IPR000551">
    <property type="entry name" value="MerR-type_HTH_dom"/>
</dbReference>
<dbReference type="Proteomes" id="UP001219349">
    <property type="component" value="Chromosome"/>
</dbReference>
<dbReference type="PRINTS" id="PR00040">
    <property type="entry name" value="HTHMERR"/>
</dbReference>
<organism evidence="6 7">
    <name type="scientific">Paracoccus fistulariae</name>
    <dbReference type="NCBI Taxonomy" id="658446"/>
    <lineage>
        <taxon>Bacteria</taxon>
        <taxon>Pseudomonadati</taxon>
        <taxon>Pseudomonadota</taxon>
        <taxon>Alphaproteobacteria</taxon>
        <taxon>Rhodobacterales</taxon>
        <taxon>Paracoccaceae</taxon>
        <taxon>Paracoccus</taxon>
    </lineage>
</organism>
<evidence type="ECO:0000256" key="2">
    <source>
        <dbReference type="ARBA" id="ARBA00023004"/>
    </source>
</evidence>
<proteinExistence type="predicted"/>
<dbReference type="PANTHER" id="PTHR30204:SF0">
    <property type="entry name" value="REDOX-SENSITIVE TRANSCRIPTIONAL ACTIVATOR SOXR"/>
    <property type="match status" value="1"/>
</dbReference>
<keyword evidence="1" id="KW-0479">Metal-binding</keyword>
<dbReference type="InterPro" id="IPR047057">
    <property type="entry name" value="MerR_fam"/>
</dbReference>
<dbReference type="RefSeq" id="WP_271883887.1">
    <property type="nucleotide sequence ID" value="NZ_JAQBIF010000002.1"/>
</dbReference>
<reference evidence="6 7" key="1">
    <citation type="submission" date="2021-01" db="EMBL/GenBank/DDBJ databases">
        <title>Biogeographic distribution of Paracoccus.</title>
        <authorList>
            <person name="Hollensteiner J."/>
            <person name="Leineberger J."/>
            <person name="Brinkhoff T."/>
            <person name="Daniel R."/>
        </authorList>
    </citation>
    <scope>NUCLEOTIDE SEQUENCE [LARGE SCALE GENOMIC DNA]</scope>
    <source>
        <strain evidence="6 7">KCTC 22803</strain>
    </source>
</reference>
<dbReference type="PROSITE" id="PS00552">
    <property type="entry name" value="HTH_MERR_1"/>
    <property type="match status" value="1"/>
</dbReference>
<dbReference type="InterPro" id="IPR010211">
    <property type="entry name" value="Redox-sen_tscrpt-act_SoxR"/>
</dbReference>
<dbReference type="PANTHER" id="PTHR30204">
    <property type="entry name" value="REDOX-CYCLING DRUG-SENSING TRANSCRIPTIONAL ACTIVATOR SOXR"/>
    <property type="match status" value="1"/>
</dbReference>
<dbReference type="InterPro" id="IPR009061">
    <property type="entry name" value="DNA-bd_dom_put_sf"/>
</dbReference>
<name>A0ABY7SSL1_9RHOB</name>
<evidence type="ECO:0000256" key="3">
    <source>
        <dbReference type="ARBA" id="ARBA00023014"/>
    </source>
</evidence>
<keyword evidence="3" id="KW-0411">Iron-sulfur</keyword>
<keyword evidence="4" id="KW-0238">DNA-binding</keyword>
<feature type="domain" description="HTH merR-type" evidence="5">
    <location>
        <begin position="14"/>
        <end position="82"/>
    </location>
</feature>
<dbReference type="Gene3D" id="1.10.1660.10">
    <property type="match status" value="1"/>
</dbReference>
<dbReference type="NCBIfam" id="TIGR01950">
    <property type="entry name" value="SoxR"/>
    <property type="match status" value="1"/>
</dbReference>
<gene>
    <name evidence="6" type="primary">soxR</name>
    <name evidence="6" type="ORF">JHX87_16370</name>
</gene>
<accession>A0ABY7SSL1</accession>
<dbReference type="EMBL" id="CP067136">
    <property type="protein sequence ID" value="WCR09111.1"/>
    <property type="molecule type" value="Genomic_DNA"/>
</dbReference>
<evidence type="ECO:0000313" key="6">
    <source>
        <dbReference type="EMBL" id="WCR09111.1"/>
    </source>
</evidence>
<dbReference type="SMART" id="SM00422">
    <property type="entry name" value="HTH_MERR"/>
    <property type="match status" value="1"/>
</dbReference>
<evidence type="ECO:0000256" key="4">
    <source>
        <dbReference type="ARBA" id="ARBA00023125"/>
    </source>
</evidence>